<sequence>MEEFKTGVKEIKAPNLFERGKEEIEAIIQTEKKKRDSYGNGIEINEDTPISQVKAPNMFERAKEEIEALVGTIHPTREEEDDKSKPNLEQGSSSGGGGGGGFWSFLGSFLEKSCSPLTWTKK</sequence>
<proteinExistence type="predicted"/>
<organism evidence="2 3">
    <name type="scientific">Zostera marina</name>
    <name type="common">Eelgrass</name>
    <dbReference type="NCBI Taxonomy" id="29655"/>
    <lineage>
        <taxon>Eukaryota</taxon>
        <taxon>Viridiplantae</taxon>
        <taxon>Streptophyta</taxon>
        <taxon>Embryophyta</taxon>
        <taxon>Tracheophyta</taxon>
        <taxon>Spermatophyta</taxon>
        <taxon>Magnoliopsida</taxon>
        <taxon>Liliopsida</taxon>
        <taxon>Zosteraceae</taxon>
        <taxon>Zostera</taxon>
    </lineage>
</organism>
<dbReference type="PANTHER" id="PTHR35277">
    <property type="entry name" value="OS09G0363700 PROTEIN"/>
    <property type="match status" value="1"/>
</dbReference>
<name>A0A0K9PAE3_ZOSMR</name>
<reference evidence="3" key="1">
    <citation type="journal article" date="2016" name="Nature">
        <title>The genome of the seagrass Zostera marina reveals angiosperm adaptation to the sea.</title>
        <authorList>
            <person name="Olsen J.L."/>
            <person name="Rouze P."/>
            <person name="Verhelst B."/>
            <person name="Lin Y.-C."/>
            <person name="Bayer T."/>
            <person name="Collen J."/>
            <person name="Dattolo E."/>
            <person name="De Paoli E."/>
            <person name="Dittami S."/>
            <person name="Maumus F."/>
            <person name="Michel G."/>
            <person name="Kersting A."/>
            <person name="Lauritano C."/>
            <person name="Lohaus R."/>
            <person name="Toepel M."/>
            <person name="Tonon T."/>
            <person name="Vanneste K."/>
            <person name="Amirebrahimi M."/>
            <person name="Brakel J."/>
            <person name="Bostroem C."/>
            <person name="Chovatia M."/>
            <person name="Grimwood J."/>
            <person name="Jenkins J.W."/>
            <person name="Jueterbock A."/>
            <person name="Mraz A."/>
            <person name="Stam W.T."/>
            <person name="Tice H."/>
            <person name="Bornberg-Bauer E."/>
            <person name="Green P.J."/>
            <person name="Pearson G.A."/>
            <person name="Procaccini G."/>
            <person name="Duarte C.M."/>
            <person name="Schmutz J."/>
            <person name="Reusch T.B.H."/>
            <person name="Van de Peer Y."/>
        </authorList>
    </citation>
    <scope>NUCLEOTIDE SEQUENCE [LARGE SCALE GENOMIC DNA]</scope>
    <source>
        <strain evidence="3">cv. Finnish</strain>
    </source>
</reference>
<dbReference type="OrthoDB" id="1932113at2759"/>
<dbReference type="PANTHER" id="PTHR35277:SF10">
    <property type="entry name" value="OS09G0363700 PROTEIN"/>
    <property type="match status" value="1"/>
</dbReference>
<protein>
    <submittedName>
        <fullName evidence="2">Uncharacterized protein</fullName>
    </submittedName>
</protein>
<accession>A0A0K9PAE3</accession>
<comment type="caution">
    <text evidence="2">The sequence shown here is derived from an EMBL/GenBank/DDBJ whole genome shotgun (WGS) entry which is preliminary data.</text>
</comment>
<dbReference type="EMBL" id="LFYR01000994">
    <property type="protein sequence ID" value="KMZ65944.1"/>
    <property type="molecule type" value="Genomic_DNA"/>
</dbReference>
<evidence type="ECO:0000313" key="2">
    <source>
        <dbReference type="EMBL" id="KMZ65944.1"/>
    </source>
</evidence>
<keyword evidence="3" id="KW-1185">Reference proteome</keyword>
<dbReference type="Proteomes" id="UP000036987">
    <property type="component" value="Unassembled WGS sequence"/>
</dbReference>
<feature type="region of interest" description="Disordered" evidence="1">
    <location>
        <begin position="71"/>
        <end position="100"/>
    </location>
</feature>
<dbReference type="AlphaFoldDB" id="A0A0K9PAE3"/>
<evidence type="ECO:0000313" key="3">
    <source>
        <dbReference type="Proteomes" id="UP000036987"/>
    </source>
</evidence>
<dbReference type="OMA" id="DQMEFIS"/>
<evidence type="ECO:0000256" key="1">
    <source>
        <dbReference type="SAM" id="MobiDB-lite"/>
    </source>
</evidence>
<gene>
    <name evidence="2" type="ORF">ZOSMA_304G00020</name>
</gene>